<accession>A0ABR1L842</accession>
<protein>
    <recommendedName>
        <fullName evidence="5">Origin recognition complex subunit 2</fullName>
    </recommendedName>
</protein>
<proteinExistence type="inferred from homology"/>
<comment type="caution">
    <text evidence="9">The sequence shown here is derived from an EMBL/GenBank/DDBJ whole genome shotgun (WGS) entry which is preliminary data.</text>
</comment>
<keyword evidence="4 5" id="KW-0539">Nucleus</keyword>
<organism evidence="9 10">
    <name type="scientific">Phyllosticta citribraziliensis</name>
    <dbReference type="NCBI Taxonomy" id="989973"/>
    <lineage>
        <taxon>Eukaryota</taxon>
        <taxon>Fungi</taxon>
        <taxon>Dikarya</taxon>
        <taxon>Ascomycota</taxon>
        <taxon>Pezizomycotina</taxon>
        <taxon>Dothideomycetes</taxon>
        <taxon>Dothideomycetes incertae sedis</taxon>
        <taxon>Botryosphaeriales</taxon>
        <taxon>Phyllostictaceae</taxon>
        <taxon>Phyllosticta</taxon>
    </lineage>
</organism>
<evidence type="ECO:0000313" key="9">
    <source>
        <dbReference type="EMBL" id="KAK7531413.1"/>
    </source>
</evidence>
<keyword evidence="10" id="KW-1185">Reference proteome</keyword>
<name>A0ABR1L842_9PEZI</name>
<comment type="subcellular location">
    <subcellularLocation>
        <location evidence="1 5">Nucleus</location>
    </subcellularLocation>
</comment>
<evidence type="ECO:0000256" key="1">
    <source>
        <dbReference type="ARBA" id="ARBA00004123"/>
    </source>
</evidence>
<dbReference type="EMBL" id="JBBPEH010000012">
    <property type="protein sequence ID" value="KAK7531413.1"/>
    <property type="molecule type" value="Genomic_DNA"/>
</dbReference>
<dbReference type="Proteomes" id="UP001360953">
    <property type="component" value="Unassembled WGS sequence"/>
</dbReference>
<dbReference type="GeneID" id="92034419"/>
<dbReference type="PANTHER" id="PTHR14052">
    <property type="entry name" value="ORIGIN RECOGNITION COMPLEX SUBUNIT 2"/>
    <property type="match status" value="1"/>
</dbReference>
<feature type="domain" description="Origin recognition complex subunit 2 RecA-like" evidence="7">
    <location>
        <begin position="275"/>
        <end position="448"/>
    </location>
</feature>
<comment type="subunit">
    <text evidence="5">Component of the origin recognition complex (ORC).</text>
</comment>
<feature type="compositionally biased region" description="Acidic residues" evidence="6">
    <location>
        <begin position="157"/>
        <end position="188"/>
    </location>
</feature>
<dbReference type="PANTHER" id="PTHR14052:SF0">
    <property type="entry name" value="ORIGIN RECOGNITION COMPLEX SUBUNIT 2"/>
    <property type="match status" value="1"/>
</dbReference>
<sequence>MAWVNASPEFISTATDSNRPIEDSPTSLNMPSAKRKRGATGDANSTPRRQRAADHEDHENDELDPTPSQQETPTKRQNVSRNLANDLRRAQAKDTANGGAKEQETPRSQRRVAFDTPTKPHEDEEAPNATPTILKSADRSARRKSARRLLSRQLNDDQSDEDSDEEDELAREIYDEEEGEDEGEEEEDQVKIPEPSAVPDTPSKRGRGRPKGSKNKTRKNSPPPEGVPPHELYFYQNRPGGGKTSNNTLASHQVLNHDEYFAQMSKYEDPHQDDIEFLHELHGRSFDQWVYELENDFNICLYGYGSKRRLAMDFATHLYHYRMATAASSKNSPKIIIINGYNPTLTPKDILLTILSSLLPSSVKLPSTPPLLHSLLETTLATNPPSKPLTLIVNSIDSPSLRRPASQTLLTTLAANKHFHMLATADTPTFPLLWDLSARSQLRFLFHDSTTFASFAGVELDAVDTFADVLGRSSRRLAGRDGVGYVLRSLPENARGLFRILVAEQIAAAVEVEDDDVGLGSGGAFGALDDDDDPFNDAALAPDTPSKRGRGRKGAEKNAMDAVVPAVGVEYRVLYHKAVEEFVCSNEMGFRTLLKEFHDHQMIESRKDAGGTERLWVPFRREDLEALLEELVD</sequence>
<feature type="domain" description="Origin recognition complex subunit 2 winged-helix" evidence="8">
    <location>
        <begin position="566"/>
        <end position="622"/>
    </location>
</feature>
<reference evidence="9 10" key="1">
    <citation type="submission" date="2024-04" db="EMBL/GenBank/DDBJ databases">
        <title>Phyllosticta paracitricarpa is synonymous to the EU quarantine fungus P. citricarpa based on phylogenomic analyses.</title>
        <authorList>
            <consortium name="Lawrence Berkeley National Laboratory"/>
            <person name="Van ingen-buijs V.A."/>
            <person name="Van westerhoven A.C."/>
            <person name="Haridas S."/>
            <person name="Skiadas P."/>
            <person name="Martin F."/>
            <person name="Groenewald J.Z."/>
            <person name="Crous P.W."/>
            <person name="Seidl M.F."/>
        </authorList>
    </citation>
    <scope>NUCLEOTIDE SEQUENCE [LARGE SCALE GENOMIC DNA]</scope>
    <source>
        <strain evidence="9 10">CPC 17464</strain>
    </source>
</reference>
<feature type="compositionally biased region" description="Polar residues" evidence="6">
    <location>
        <begin position="66"/>
        <end position="83"/>
    </location>
</feature>
<dbReference type="Pfam" id="PF24882">
    <property type="entry name" value="WHD_ORC2"/>
    <property type="match status" value="1"/>
</dbReference>
<evidence type="ECO:0000256" key="3">
    <source>
        <dbReference type="ARBA" id="ARBA00022705"/>
    </source>
</evidence>
<evidence type="ECO:0000259" key="8">
    <source>
        <dbReference type="Pfam" id="PF24882"/>
    </source>
</evidence>
<evidence type="ECO:0000313" key="10">
    <source>
        <dbReference type="Proteomes" id="UP001360953"/>
    </source>
</evidence>
<feature type="compositionally biased region" description="Basic residues" evidence="6">
    <location>
        <begin position="141"/>
        <end position="150"/>
    </location>
</feature>
<evidence type="ECO:0000259" key="7">
    <source>
        <dbReference type="Pfam" id="PF04084"/>
    </source>
</evidence>
<dbReference type="InterPro" id="IPR056772">
    <property type="entry name" value="RecA-like_ORC2"/>
</dbReference>
<evidence type="ECO:0000256" key="2">
    <source>
        <dbReference type="ARBA" id="ARBA00007421"/>
    </source>
</evidence>
<dbReference type="InterPro" id="IPR007220">
    <property type="entry name" value="ORC2"/>
</dbReference>
<dbReference type="RefSeq" id="XP_066651237.1">
    <property type="nucleotide sequence ID" value="XM_066801513.1"/>
</dbReference>
<feature type="region of interest" description="Disordered" evidence="6">
    <location>
        <begin position="1"/>
        <end position="245"/>
    </location>
</feature>
<feature type="region of interest" description="Disordered" evidence="6">
    <location>
        <begin position="528"/>
        <end position="555"/>
    </location>
</feature>
<dbReference type="InterPro" id="IPR000637">
    <property type="entry name" value="HMGI/Y_DNA-bd_CS"/>
</dbReference>
<dbReference type="Pfam" id="PF04084">
    <property type="entry name" value="RecA-like_ORC2"/>
    <property type="match status" value="1"/>
</dbReference>
<feature type="compositionally biased region" description="Polar residues" evidence="6">
    <location>
        <begin position="10"/>
        <end position="30"/>
    </location>
</feature>
<comment type="similarity">
    <text evidence="2 5">Belongs to the ORC2 family.</text>
</comment>
<keyword evidence="3 5" id="KW-0235">DNA replication</keyword>
<gene>
    <name evidence="9" type="ORF">J3D65DRAFT_637526</name>
</gene>
<feature type="compositionally biased region" description="Basic residues" evidence="6">
    <location>
        <begin position="204"/>
        <end position="219"/>
    </location>
</feature>
<evidence type="ECO:0000256" key="6">
    <source>
        <dbReference type="SAM" id="MobiDB-lite"/>
    </source>
</evidence>
<dbReference type="InterPro" id="IPR056773">
    <property type="entry name" value="WHD_ORC2"/>
</dbReference>
<comment type="function">
    <text evidence="5">Component of the origin recognition complex (ORC) that binds origins of replication. DNA-binding is ATP-dependent. ORC is required to assemble the pre-replication complex necessary to initiate DNA replication.</text>
</comment>
<evidence type="ECO:0000256" key="5">
    <source>
        <dbReference type="RuleBase" id="RU368084"/>
    </source>
</evidence>
<dbReference type="PROSITE" id="PS00354">
    <property type="entry name" value="HMGI_Y"/>
    <property type="match status" value="1"/>
</dbReference>
<evidence type="ECO:0000256" key="4">
    <source>
        <dbReference type="ARBA" id="ARBA00023242"/>
    </source>
</evidence>